<accession>A0A1R2BR85</accession>
<sequence>MRKHNFSCKGIAELDALNEHYIHRKKLLAIKPRIDNKPPKAMSHIHHKAKKELEELKIQANIQYQNQILLKKLQRIEQNSSKSLSSHKLASTQNHLRLDQLIKIGSENQKILTRIQSAKPHYSAEKLKEEYVLNKYLAMKLSENARRYPKTMSYNLIETNPKNSFNFQDICESSGTLRGMKSVRPNTASGSSRNNGKMARPQSAKHMNLAL</sequence>
<name>A0A1R2BR85_9CILI</name>
<dbReference type="InterPro" id="IPR029488">
    <property type="entry name" value="Hmw/CFAP97"/>
</dbReference>
<comment type="similarity">
    <text evidence="1">Belongs to the CFAP97 family.</text>
</comment>
<organism evidence="3 4">
    <name type="scientific">Stentor coeruleus</name>
    <dbReference type="NCBI Taxonomy" id="5963"/>
    <lineage>
        <taxon>Eukaryota</taxon>
        <taxon>Sar</taxon>
        <taxon>Alveolata</taxon>
        <taxon>Ciliophora</taxon>
        <taxon>Postciliodesmatophora</taxon>
        <taxon>Heterotrichea</taxon>
        <taxon>Heterotrichida</taxon>
        <taxon>Stentoridae</taxon>
        <taxon>Stentor</taxon>
    </lineage>
</organism>
<evidence type="ECO:0008006" key="5">
    <source>
        <dbReference type="Google" id="ProtNLM"/>
    </source>
</evidence>
<keyword evidence="4" id="KW-1185">Reference proteome</keyword>
<proteinExistence type="inferred from homology"/>
<dbReference type="OrthoDB" id="2163395at2759"/>
<dbReference type="Proteomes" id="UP000187209">
    <property type="component" value="Unassembled WGS sequence"/>
</dbReference>
<evidence type="ECO:0000313" key="3">
    <source>
        <dbReference type="EMBL" id="OMJ79264.1"/>
    </source>
</evidence>
<evidence type="ECO:0000256" key="1">
    <source>
        <dbReference type="ARBA" id="ARBA00008315"/>
    </source>
</evidence>
<feature type="compositionally biased region" description="Polar residues" evidence="2">
    <location>
        <begin position="184"/>
        <end position="195"/>
    </location>
</feature>
<protein>
    <recommendedName>
        <fullName evidence="5">Cilia- and flagella-associated protein 97</fullName>
    </recommendedName>
</protein>
<dbReference type="Pfam" id="PF13879">
    <property type="entry name" value="Hmw_CFAP97"/>
    <property type="match status" value="1"/>
</dbReference>
<dbReference type="PANTHER" id="PTHR33768">
    <property type="entry name" value="MIP11318P"/>
    <property type="match status" value="1"/>
</dbReference>
<dbReference type="InterPro" id="IPR038792">
    <property type="entry name" value="CFAP97D1/2"/>
</dbReference>
<evidence type="ECO:0000313" key="4">
    <source>
        <dbReference type="Proteomes" id="UP000187209"/>
    </source>
</evidence>
<reference evidence="3 4" key="1">
    <citation type="submission" date="2016-11" db="EMBL/GenBank/DDBJ databases">
        <title>The macronuclear genome of Stentor coeruleus: a giant cell with tiny introns.</title>
        <authorList>
            <person name="Slabodnick M."/>
            <person name="Ruby J.G."/>
            <person name="Reiff S.B."/>
            <person name="Swart E.C."/>
            <person name="Gosai S."/>
            <person name="Prabakaran S."/>
            <person name="Witkowska E."/>
            <person name="Larue G.E."/>
            <person name="Fisher S."/>
            <person name="Freeman R.M."/>
            <person name="Gunawardena J."/>
            <person name="Chu W."/>
            <person name="Stover N.A."/>
            <person name="Gregory B.D."/>
            <person name="Nowacki M."/>
            <person name="Derisi J."/>
            <person name="Roy S.W."/>
            <person name="Marshall W.F."/>
            <person name="Sood P."/>
        </authorList>
    </citation>
    <scope>NUCLEOTIDE SEQUENCE [LARGE SCALE GENOMIC DNA]</scope>
    <source>
        <strain evidence="3">WM001</strain>
    </source>
</reference>
<evidence type="ECO:0000256" key="2">
    <source>
        <dbReference type="SAM" id="MobiDB-lite"/>
    </source>
</evidence>
<gene>
    <name evidence="3" type="ORF">SteCoe_20774</name>
</gene>
<dbReference type="EMBL" id="MPUH01000480">
    <property type="protein sequence ID" value="OMJ79264.1"/>
    <property type="molecule type" value="Genomic_DNA"/>
</dbReference>
<dbReference type="AlphaFoldDB" id="A0A1R2BR85"/>
<comment type="caution">
    <text evidence="3">The sequence shown here is derived from an EMBL/GenBank/DDBJ whole genome shotgun (WGS) entry which is preliminary data.</text>
</comment>
<dbReference type="PANTHER" id="PTHR33768:SF3">
    <property type="entry name" value="MIP11318P"/>
    <property type="match status" value="1"/>
</dbReference>
<feature type="region of interest" description="Disordered" evidence="2">
    <location>
        <begin position="176"/>
        <end position="211"/>
    </location>
</feature>